<dbReference type="PANTHER" id="PTHR35175">
    <property type="entry name" value="DUF1289 DOMAIN-CONTAINING PROTEIN"/>
    <property type="match status" value="1"/>
</dbReference>
<protein>
    <submittedName>
        <fullName evidence="1">DUF1289 domain-containing protein</fullName>
    </submittedName>
</protein>
<keyword evidence="2" id="KW-1185">Reference proteome</keyword>
<dbReference type="RefSeq" id="WP_104231622.1">
    <property type="nucleotide sequence ID" value="NZ_PSNW01000010.1"/>
</dbReference>
<dbReference type="PANTHER" id="PTHR35175:SF2">
    <property type="entry name" value="DUF1289 DOMAIN-CONTAINING PROTEIN"/>
    <property type="match status" value="1"/>
</dbReference>
<sequence>MGEDDEIESPCVGVCRLDPQHVCVGCHRSMDEISEWPYATDPRKREILRLAQLRLAGLEQKRKPFWRR</sequence>
<proteinExistence type="predicted"/>
<reference evidence="1 2" key="1">
    <citation type="submission" date="2018-02" db="EMBL/GenBank/DDBJ databases">
        <title>Genome sequencing of Solimonas sp. HR-BB.</title>
        <authorList>
            <person name="Lee Y."/>
            <person name="Jeon C.O."/>
        </authorList>
    </citation>
    <scope>NUCLEOTIDE SEQUENCE [LARGE SCALE GENOMIC DNA]</scope>
    <source>
        <strain evidence="1 2">HR-BB</strain>
    </source>
</reference>
<name>A0A2S5TD06_9GAMM</name>
<dbReference type="Pfam" id="PF06945">
    <property type="entry name" value="DUF1289"/>
    <property type="match status" value="1"/>
</dbReference>
<evidence type="ECO:0000313" key="2">
    <source>
        <dbReference type="Proteomes" id="UP000238220"/>
    </source>
</evidence>
<comment type="caution">
    <text evidence="1">The sequence shown here is derived from an EMBL/GenBank/DDBJ whole genome shotgun (WGS) entry which is preliminary data.</text>
</comment>
<accession>A0A2S5TD06</accession>
<dbReference type="OrthoDB" id="9811423at2"/>
<dbReference type="InterPro" id="IPR010710">
    <property type="entry name" value="DUF1289"/>
</dbReference>
<dbReference type="EMBL" id="PSNW01000010">
    <property type="protein sequence ID" value="PPE72812.1"/>
    <property type="molecule type" value="Genomic_DNA"/>
</dbReference>
<organism evidence="1 2">
    <name type="scientific">Solimonas fluminis</name>
    <dbReference type="NCBI Taxonomy" id="2086571"/>
    <lineage>
        <taxon>Bacteria</taxon>
        <taxon>Pseudomonadati</taxon>
        <taxon>Pseudomonadota</taxon>
        <taxon>Gammaproteobacteria</taxon>
        <taxon>Nevskiales</taxon>
        <taxon>Nevskiaceae</taxon>
        <taxon>Solimonas</taxon>
    </lineage>
</organism>
<evidence type="ECO:0000313" key="1">
    <source>
        <dbReference type="EMBL" id="PPE72812.1"/>
    </source>
</evidence>
<gene>
    <name evidence="1" type="ORF">C3942_16785</name>
</gene>
<dbReference type="Proteomes" id="UP000238220">
    <property type="component" value="Unassembled WGS sequence"/>
</dbReference>
<dbReference type="AlphaFoldDB" id="A0A2S5TD06"/>